<evidence type="ECO:0000256" key="7">
    <source>
        <dbReference type="ARBA" id="ARBA00023033"/>
    </source>
</evidence>
<comment type="similarity">
    <text evidence="2 8">Belongs to the cytochrome P450 family.</text>
</comment>
<comment type="caution">
    <text evidence="10">The sequence shown here is derived from an EMBL/GenBank/DDBJ whole genome shotgun (WGS) entry which is preliminary data.</text>
</comment>
<dbReference type="InterPro" id="IPR036396">
    <property type="entry name" value="Cyt_P450_sf"/>
</dbReference>
<dbReference type="InterPro" id="IPR001128">
    <property type="entry name" value="Cyt_P450"/>
</dbReference>
<dbReference type="Proteomes" id="UP000774617">
    <property type="component" value="Unassembled WGS sequence"/>
</dbReference>
<evidence type="ECO:0000256" key="4">
    <source>
        <dbReference type="ARBA" id="ARBA00022723"/>
    </source>
</evidence>
<dbReference type="Gene3D" id="1.10.630.10">
    <property type="entry name" value="Cytochrome P450"/>
    <property type="match status" value="1"/>
</dbReference>
<dbReference type="InterPro" id="IPR017972">
    <property type="entry name" value="Cyt_P450_CS"/>
</dbReference>
<gene>
    <name evidence="10" type="ORF">B0J12DRAFT_587039</name>
</gene>
<dbReference type="Pfam" id="PF00067">
    <property type="entry name" value="p450"/>
    <property type="match status" value="1"/>
</dbReference>
<keyword evidence="6 8" id="KW-0408">Iron</keyword>
<dbReference type="InterPro" id="IPR002403">
    <property type="entry name" value="Cyt_P450_E_grp-IV"/>
</dbReference>
<organism evidence="10 11">
    <name type="scientific">Macrophomina phaseolina</name>
    <dbReference type="NCBI Taxonomy" id="35725"/>
    <lineage>
        <taxon>Eukaryota</taxon>
        <taxon>Fungi</taxon>
        <taxon>Dikarya</taxon>
        <taxon>Ascomycota</taxon>
        <taxon>Pezizomycotina</taxon>
        <taxon>Dothideomycetes</taxon>
        <taxon>Dothideomycetes incertae sedis</taxon>
        <taxon>Botryosphaeriales</taxon>
        <taxon>Botryosphaeriaceae</taxon>
        <taxon>Macrophomina</taxon>
    </lineage>
</organism>
<keyword evidence="7 8" id="KW-0503">Monooxygenase</keyword>
<keyword evidence="4 8" id="KW-0479">Metal-binding</keyword>
<keyword evidence="9" id="KW-1133">Transmembrane helix</keyword>
<name>A0ABQ8FQA4_9PEZI</name>
<evidence type="ECO:0000256" key="2">
    <source>
        <dbReference type="ARBA" id="ARBA00010617"/>
    </source>
</evidence>
<evidence type="ECO:0000256" key="5">
    <source>
        <dbReference type="ARBA" id="ARBA00023002"/>
    </source>
</evidence>
<keyword evidence="5 8" id="KW-0560">Oxidoreductase</keyword>
<evidence type="ECO:0000313" key="10">
    <source>
        <dbReference type="EMBL" id="KAH7010968.1"/>
    </source>
</evidence>
<dbReference type="PROSITE" id="PS00086">
    <property type="entry name" value="CYTOCHROME_P450"/>
    <property type="match status" value="1"/>
</dbReference>
<sequence>MGVAFEPEPESRASSFLCALMGMAVLGYYYWASLPKAARLPLINPPKRFELTTGRVRKEWLVRARQIIQQGVERFPRKPFNMIGADVGLTTILPPEYANEIRNEPNLSFVAFMAHLFFSELPGFEPTKEGMFDNDIGIVVIQKWLTQGLARMTRPLSEEADFALSKVYTDSEEWHEVNAKDVNLDVVARLSSRIFLGEELCRNEDWLRITVSYAVDIMVAAERLRRVPGPLRRYVHWFMPEAQKLRREVKQAANIIRPVLERRRAEKKAFQVQGKEAAAYNDAIEWFEQAAQAKGCSYGPEIVQLFLSTVAIHTTSDLLTVTLLDLVRHPDVVEALREEITSVLSEGGWQKTSLHNMKLLDSVIKESLRLKPIAVVSMRRVATADVNLSDGTHLPKGTKLAVSSHRMWDASVYERPDEWDGRRFLRLRERQGEEGSSSEDKSAAREALFVTTSERHLGFGHGKHACPGRFFASSELKVALCHILLKYDLSLPAGAGPPRHRYAGASYYADPAATVLIRRRREHVDLAKF</sequence>
<accession>A0ABQ8FQA4</accession>
<keyword evidence="9" id="KW-0812">Transmembrane</keyword>
<dbReference type="EMBL" id="JAGTJR010000096">
    <property type="protein sequence ID" value="KAH7010968.1"/>
    <property type="molecule type" value="Genomic_DNA"/>
</dbReference>
<evidence type="ECO:0000256" key="9">
    <source>
        <dbReference type="SAM" id="Phobius"/>
    </source>
</evidence>
<dbReference type="SUPFAM" id="SSF48264">
    <property type="entry name" value="Cytochrome P450"/>
    <property type="match status" value="1"/>
</dbReference>
<feature type="transmembrane region" description="Helical" evidence="9">
    <location>
        <begin position="12"/>
        <end position="31"/>
    </location>
</feature>
<protein>
    <submittedName>
        <fullName evidence="10">Cytochrome protein</fullName>
    </submittedName>
</protein>
<reference evidence="10 11" key="1">
    <citation type="journal article" date="2021" name="Nat. Commun.">
        <title>Genetic determinants of endophytism in the Arabidopsis root mycobiome.</title>
        <authorList>
            <person name="Mesny F."/>
            <person name="Miyauchi S."/>
            <person name="Thiergart T."/>
            <person name="Pickel B."/>
            <person name="Atanasova L."/>
            <person name="Karlsson M."/>
            <person name="Huettel B."/>
            <person name="Barry K.W."/>
            <person name="Haridas S."/>
            <person name="Chen C."/>
            <person name="Bauer D."/>
            <person name="Andreopoulos W."/>
            <person name="Pangilinan J."/>
            <person name="LaButti K."/>
            <person name="Riley R."/>
            <person name="Lipzen A."/>
            <person name="Clum A."/>
            <person name="Drula E."/>
            <person name="Henrissat B."/>
            <person name="Kohler A."/>
            <person name="Grigoriev I.V."/>
            <person name="Martin F.M."/>
            <person name="Hacquard S."/>
        </authorList>
    </citation>
    <scope>NUCLEOTIDE SEQUENCE [LARGE SCALE GENOMIC DNA]</scope>
    <source>
        <strain evidence="10 11">MPI-SDFR-AT-0080</strain>
    </source>
</reference>
<evidence type="ECO:0000256" key="6">
    <source>
        <dbReference type="ARBA" id="ARBA00023004"/>
    </source>
</evidence>
<dbReference type="PRINTS" id="PR00465">
    <property type="entry name" value="EP450IV"/>
</dbReference>
<evidence type="ECO:0000256" key="8">
    <source>
        <dbReference type="RuleBase" id="RU000461"/>
    </source>
</evidence>
<dbReference type="PRINTS" id="PR00385">
    <property type="entry name" value="P450"/>
</dbReference>
<comment type="cofactor">
    <cofactor evidence="1">
        <name>heme</name>
        <dbReference type="ChEBI" id="CHEBI:30413"/>
    </cofactor>
</comment>
<dbReference type="PANTHER" id="PTHR46206:SF2">
    <property type="entry name" value="CYTOCHROME P450 MONOOXYGENASE AUSG-RELATED"/>
    <property type="match status" value="1"/>
</dbReference>
<keyword evidence="3 8" id="KW-0349">Heme</keyword>
<evidence type="ECO:0000256" key="3">
    <source>
        <dbReference type="ARBA" id="ARBA00022617"/>
    </source>
</evidence>
<keyword evidence="11" id="KW-1185">Reference proteome</keyword>
<evidence type="ECO:0000256" key="1">
    <source>
        <dbReference type="ARBA" id="ARBA00001971"/>
    </source>
</evidence>
<evidence type="ECO:0000313" key="11">
    <source>
        <dbReference type="Proteomes" id="UP000774617"/>
    </source>
</evidence>
<dbReference type="PANTHER" id="PTHR46206">
    <property type="entry name" value="CYTOCHROME P450"/>
    <property type="match status" value="1"/>
</dbReference>
<dbReference type="CDD" id="cd11041">
    <property type="entry name" value="CYP503A1-like"/>
    <property type="match status" value="1"/>
</dbReference>
<proteinExistence type="inferred from homology"/>
<keyword evidence="9" id="KW-0472">Membrane</keyword>